<dbReference type="Gene3D" id="1.20.1600.10">
    <property type="entry name" value="Outer membrane efflux proteins (OEP)"/>
    <property type="match status" value="1"/>
</dbReference>
<comment type="similarity">
    <text evidence="2">Belongs to the outer membrane factor (OMF) (TC 1.B.17) family.</text>
</comment>
<dbReference type="Proteomes" id="UP000798046">
    <property type="component" value="Unassembled WGS sequence"/>
</dbReference>
<feature type="region of interest" description="Disordered" evidence="8">
    <location>
        <begin position="292"/>
        <end position="311"/>
    </location>
</feature>
<feature type="compositionally biased region" description="Polar residues" evidence="8">
    <location>
        <begin position="563"/>
        <end position="573"/>
    </location>
</feature>
<protein>
    <recommendedName>
        <fullName evidence="10">SPOR domain-containing protein</fullName>
    </recommendedName>
</protein>
<evidence type="ECO:0000256" key="7">
    <source>
        <dbReference type="ARBA" id="ARBA00023237"/>
    </source>
</evidence>
<dbReference type="SUPFAM" id="SSF110997">
    <property type="entry name" value="Sporulation related repeat"/>
    <property type="match status" value="1"/>
</dbReference>
<dbReference type="InterPro" id="IPR003423">
    <property type="entry name" value="OMP_efflux"/>
</dbReference>
<evidence type="ECO:0000256" key="8">
    <source>
        <dbReference type="SAM" id="MobiDB-lite"/>
    </source>
</evidence>
<evidence type="ECO:0000313" key="11">
    <source>
        <dbReference type="EMBL" id="KAB0670445.1"/>
    </source>
</evidence>
<accession>A0ABQ6TQ49</accession>
<dbReference type="EMBL" id="VZRA01000002">
    <property type="protein sequence ID" value="KAB0670445.1"/>
    <property type="molecule type" value="Genomic_DNA"/>
</dbReference>
<dbReference type="InterPro" id="IPR007730">
    <property type="entry name" value="SPOR-like_dom"/>
</dbReference>
<dbReference type="InterPro" id="IPR051906">
    <property type="entry name" value="TolC-like"/>
</dbReference>
<dbReference type="PANTHER" id="PTHR30026">
    <property type="entry name" value="OUTER MEMBRANE PROTEIN TOLC"/>
    <property type="match status" value="1"/>
</dbReference>
<reference evidence="11 12" key="1">
    <citation type="journal article" date="2020" name="Microorganisms">
        <title>Description of Three Novel Members in the Family Geobacteraceae, Oryzomonas japonicum gen. nov., sp. nov., Oryzomonas sagensis sp. nov., and Oryzomonas ruber sp. nov.</title>
        <authorList>
            <person name="Xu Z."/>
            <person name="Masuda Y."/>
            <person name="Hayakawa C."/>
            <person name="Ushijima N."/>
            <person name="Kawano K."/>
            <person name="Shiratori Y."/>
            <person name="Senoo K."/>
            <person name="Itoh H."/>
        </authorList>
    </citation>
    <scope>NUCLEOTIDE SEQUENCE [LARGE SCALE GENOMIC DNA]</scope>
    <source>
        <strain evidence="11 12">Red100</strain>
    </source>
</reference>
<evidence type="ECO:0000256" key="4">
    <source>
        <dbReference type="ARBA" id="ARBA00022452"/>
    </source>
</evidence>
<feature type="signal peptide" evidence="9">
    <location>
        <begin position="1"/>
        <end position="26"/>
    </location>
</feature>
<evidence type="ECO:0000256" key="3">
    <source>
        <dbReference type="ARBA" id="ARBA00022448"/>
    </source>
</evidence>
<feature type="chain" id="PRO_5046304749" description="SPOR domain-containing protein" evidence="9">
    <location>
        <begin position="27"/>
        <end position="746"/>
    </location>
</feature>
<gene>
    <name evidence="11" type="ORF">F6V30_09875</name>
</gene>
<keyword evidence="12" id="KW-1185">Reference proteome</keyword>
<feature type="region of interest" description="Disordered" evidence="8">
    <location>
        <begin position="514"/>
        <end position="591"/>
    </location>
</feature>
<dbReference type="RefSeq" id="WP_151156806.1">
    <property type="nucleotide sequence ID" value="NZ_VZRA01000002.1"/>
</dbReference>
<evidence type="ECO:0000313" key="12">
    <source>
        <dbReference type="Proteomes" id="UP000798046"/>
    </source>
</evidence>
<dbReference type="Pfam" id="PF02321">
    <property type="entry name" value="OEP"/>
    <property type="match status" value="1"/>
</dbReference>
<name>A0ABQ6TQ49_9BACT</name>
<keyword evidence="3" id="KW-0813">Transport</keyword>
<feature type="compositionally biased region" description="Pro residues" evidence="8">
    <location>
        <begin position="532"/>
        <end position="543"/>
    </location>
</feature>
<evidence type="ECO:0000256" key="2">
    <source>
        <dbReference type="ARBA" id="ARBA00007613"/>
    </source>
</evidence>
<keyword evidence="4" id="KW-1134">Transmembrane beta strand</keyword>
<evidence type="ECO:0000256" key="6">
    <source>
        <dbReference type="ARBA" id="ARBA00023136"/>
    </source>
</evidence>
<comment type="subcellular location">
    <subcellularLocation>
        <location evidence="1">Cell outer membrane</location>
    </subcellularLocation>
</comment>
<dbReference type="PANTHER" id="PTHR30026:SF23">
    <property type="entry name" value="TO APRF-PUTATIVE OUTER MEMBRANE EFFLUX PROTEIN OR SECRETED ALKALINE PHOSPHATASE-RELATED"/>
    <property type="match status" value="1"/>
</dbReference>
<evidence type="ECO:0000259" key="10">
    <source>
        <dbReference type="PROSITE" id="PS51724"/>
    </source>
</evidence>
<keyword evidence="6" id="KW-0472">Membrane</keyword>
<proteinExistence type="inferred from homology"/>
<dbReference type="SUPFAM" id="SSF56954">
    <property type="entry name" value="Outer membrane efflux proteins (OEP)"/>
    <property type="match status" value="1"/>
</dbReference>
<dbReference type="Gene3D" id="3.30.70.1070">
    <property type="entry name" value="Sporulation related repeat"/>
    <property type="match status" value="1"/>
</dbReference>
<keyword evidence="5" id="KW-0812">Transmembrane</keyword>
<evidence type="ECO:0000256" key="1">
    <source>
        <dbReference type="ARBA" id="ARBA00004442"/>
    </source>
</evidence>
<evidence type="ECO:0000256" key="5">
    <source>
        <dbReference type="ARBA" id="ARBA00022692"/>
    </source>
</evidence>
<organism evidence="11 12">
    <name type="scientific">Oryzomonas sagensis</name>
    <dbReference type="NCBI Taxonomy" id="2603857"/>
    <lineage>
        <taxon>Bacteria</taxon>
        <taxon>Pseudomonadati</taxon>
        <taxon>Thermodesulfobacteriota</taxon>
        <taxon>Desulfuromonadia</taxon>
        <taxon>Geobacterales</taxon>
        <taxon>Geobacteraceae</taxon>
        <taxon>Oryzomonas</taxon>
    </lineage>
</organism>
<sequence length="746" mass="80857">MIAPAKQMLACLSLLVFSPMLPHAQAADVPSPPPSTVPSALAASPQNAERTGQPPPQLFLSRGYAVALAVYRNIDLRIEALNFKMAETDTARSWGIYNPVLSATGTGGVTAIPGDPFFSARTLNATVGVTQNLPTGGSIGATTQTGYFSVDSSGAASKNWQSTAGLTLTLPLLKNAGREVVELNITLAASTQQDSLERFRATTMEMVSNVITAYNHLYVLRQTMETRVAALTSAQKLLDEVRKKSTPEPVQGMELANAEFAVAQRRKDLVEASRSVKDQEINFRYLIGLDSPTQIIPSDPPSRDEPQETDEQAVKAALEYRSDLKQLHLSLKTAQLQERVNRRQSWPDLSLTGGGGLTGSGFHFGESYQQIGGHPGSYWNVGMQFSVPLGNTAAANDYRKSRIRTEQVQDQIRALSWKIRNDVGSDMRALISARLQMQLSDRSSQLAEQRLAEYRKNNQAGSATLQDVLNAENDWNSARNAQLEASETFSNAVTKLWKDAGLLLDRHGIHIDTSHPDKLTGGQQQNPALLVEPPPPAAPPVSPASPAVQGEPHPPKVAPSATPAASITEQKPTTGDKVKPPATAPAPAPAAPHRYTLTIGEYETKSAMADAVRRIKRAGLTPLVKRGPTKTEAFIRLHIADHADRKMAQREIGRLRRFKAEGFAIKDKEGTFTVYAGSYRNQKQASIEQERLAALGVTTVLKNDTVQISTFLLTVGNFASPREAAAEYGARLEKQGLKAVITKNTE</sequence>
<feature type="region of interest" description="Disordered" evidence="8">
    <location>
        <begin position="27"/>
        <end position="56"/>
    </location>
</feature>
<keyword evidence="9" id="KW-0732">Signal</keyword>
<dbReference type="Pfam" id="PF05036">
    <property type="entry name" value="SPOR"/>
    <property type="match status" value="1"/>
</dbReference>
<evidence type="ECO:0000256" key="9">
    <source>
        <dbReference type="SAM" id="SignalP"/>
    </source>
</evidence>
<dbReference type="PROSITE" id="PS51724">
    <property type="entry name" value="SPOR"/>
    <property type="match status" value="1"/>
</dbReference>
<keyword evidence="7" id="KW-0998">Cell outer membrane</keyword>
<comment type="caution">
    <text evidence="11">The sequence shown here is derived from an EMBL/GenBank/DDBJ whole genome shotgun (WGS) entry which is preliminary data.</text>
</comment>
<dbReference type="InterPro" id="IPR036680">
    <property type="entry name" value="SPOR-like_sf"/>
</dbReference>
<feature type="domain" description="SPOR" evidence="10">
    <location>
        <begin position="666"/>
        <end position="744"/>
    </location>
</feature>